<evidence type="ECO:0000313" key="1">
    <source>
        <dbReference type="EMBL" id="MFC0349740.1"/>
    </source>
</evidence>
<protein>
    <recommendedName>
        <fullName evidence="3">CopG family transcriptional regulator</fullName>
    </recommendedName>
</protein>
<dbReference type="EMBL" id="JBHLXJ010000008">
    <property type="protein sequence ID" value="MFC0349740.1"/>
    <property type="molecule type" value="Genomic_DNA"/>
</dbReference>
<comment type="caution">
    <text evidence="1">The sequence shown here is derived from an EMBL/GenBank/DDBJ whole genome shotgun (WGS) entry which is preliminary data.</text>
</comment>
<sequence length="103" mass="11704">MKGCQKKTTFIRNEDAQWIDENLLKTGLSDNFGMVVRKAVSEYVTKQKRARASGFAKLIGDENFRVLEDHAEKNNIDIEQLLKETLIQKSKYLAKIDGDKNGG</sequence>
<evidence type="ECO:0008006" key="3">
    <source>
        <dbReference type="Google" id="ProtNLM"/>
    </source>
</evidence>
<reference evidence="1 2" key="1">
    <citation type="submission" date="2024-09" db="EMBL/GenBank/DDBJ databases">
        <authorList>
            <person name="Sun Q."/>
            <person name="Mori K."/>
        </authorList>
    </citation>
    <scope>NUCLEOTIDE SEQUENCE [LARGE SCALE GENOMIC DNA]</scope>
    <source>
        <strain evidence="1 2">CCM 8677</strain>
    </source>
</reference>
<gene>
    <name evidence="1" type="ORF">ACFFJH_07975</name>
</gene>
<dbReference type="RefSeq" id="WP_155436640.1">
    <property type="nucleotide sequence ID" value="NZ_JBHLXJ010000008.1"/>
</dbReference>
<name>A0ABV6IE13_9BURK</name>
<keyword evidence="2" id="KW-1185">Reference proteome</keyword>
<organism evidence="1 2">
    <name type="scientific">Undibacterium danionis</name>
    <dbReference type="NCBI Taxonomy" id="1812100"/>
    <lineage>
        <taxon>Bacteria</taxon>
        <taxon>Pseudomonadati</taxon>
        <taxon>Pseudomonadota</taxon>
        <taxon>Betaproteobacteria</taxon>
        <taxon>Burkholderiales</taxon>
        <taxon>Oxalobacteraceae</taxon>
        <taxon>Undibacterium</taxon>
    </lineage>
</organism>
<dbReference type="Proteomes" id="UP001589844">
    <property type="component" value="Unassembled WGS sequence"/>
</dbReference>
<proteinExistence type="predicted"/>
<evidence type="ECO:0000313" key="2">
    <source>
        <dbReference type="Proteomes" id="UP001589844"/>
    </source>
</evidence>
<accession>A0ABV6IE13</accession>